<protein>
    <recommendedName>
        <fullName evidence="6">DUF1302 domain-containing protein</fullName>
    </recommendedName>
</protein>
<accession>A0A368UVZ5</accession>
<keyword evidence="1" id="KW-0732">Signal</keyword>
<dbReference type="PROSITE" id="PS51257">
    <property type="entry name" value="PROKAR_LIPOPROTEIN"/>
    <property type="match status" value="1"/>
</dbReference>
<dbReference type="EMBL" id="QPJB01000009">
    <property type="protein sequence ID" value="RCW32210.1"/>
    <property type="molecule type" value="Genomic_DNA"/>
</dbReference>
<evidence type="ECO:0000256" key="1">
    <source>
        <dbReference type="SAM" id="SignalP"/>
    </source>
</evidence>
<dbReference type="EMBL" id="QNSA01000009">
    <property type="protein sequence ID" value="RBP70910.1"/>
    <property type="molecule type" value="Genomic_DNA"/>
</dbReference>
<dbReference type="Pfam" id="PF06980">
    <property type="entry name" value="DUF1302"/>
    <property type="match status" value="1"/>
</dbReference>
<dbReference type="InterPro" id="IPR010727">
    <property type="entry name" value="DUF1302"/>
</dbReference>
<comment type="caution">
    <text evidence="3">The sequence shown here is derived from an EMBL/GenBank/DDBJ whole genome shotgun (WGS) entry which is preliminary data.</text>
</comment>
<feature type="signal peptide" evidence="1">
    <location>
        <begin position="1"/>
        <end position="31"/>
    </location>
</feature>
<keyword evidence="5" id="KW-1185">Reference proteome</keyword>
<dbReference type="Proteomes" id="UP000253065">
    <property type="component" value="Unassembled WGS sequence"/>
</dbReference>
<reference evidence="3 4" key="1">
    <citation type="submission" date="2018-07" db="EMBL/GenBank/DDBJ databases">
        <title>Freshwater and sediment microbial communities from various areas in North America, analyzing microbe dynamics in response to fracking.</title>
        <authorList>
            <person name="Lamendella R."/>
        </authorList>
    </citation>
    <scope>NUCLEOTIDE SEQUENCE [LARGE SCALE GENOMIC DNA]</scope>
    <source>
        <strain evidence="3 4">114E</strain>
        <strain evidence="2 5">114E_o</strain>
    </source>
</reference>
<name>A0A368UVZ5_MARNT</name>
<evidence type="ECO:0000313" key="3">
    <source>
        <dbReference type="EMBL" id="RCW32210.1"/>
    </source>
</evidence>
<evidence type="ECO:0000313" key="2">
    <source>
        <dbReference type="EMBL" id="RBP70910.1"/>
    </source>
</evidence>
<evidence type="ECO:0000313" key="5">
    <source>
        <dbReference type="Proteomes" id="UP000253065"/>
    </source>
</evidence>
<sequence length="647" mass="71453">MQIKTKGLRFWCYTLAGGACLALTPLTTTVAAEDTRVNGYVENATYGREGVGLSKFRNTLQLELEKKAGDVGIFSNVSFNATLRGSYDGVYDLNDDEYGRNAGGAVQLQDQAQGTVPHGSGVGSPASAIPLPPGNTFGFDTSRNPNEGMVVLGEHLHGQNNGVAFGVPVRPCDKDERGCIDGYLDKDSNDLRYQEFNDRADFIRELYADFDYNFDNGNILSTRLGKQQVIWGRTDLFRVLDVINPVDYSRNNIYDELEDIRIPMWMLRADYRMGPTEVFDGLAFDDLNFQVVWNFDKFRPHDIGQCGQPNVILDAGCFFRGMNNLWENGGTVANFAGATPNGGFATDFGPGQIGIRKAHMPSWSLSNTQLGLKLEGVYGDLGFSLNALTYRSQLPSLRGGIPATNAFTGETGVWPSLIAFDIHFPRVNLVGGSLDYYSQGIDTVFRVETAYTSGEEFANTLRKELYSESDVLRYVIGADKNIFIPALNESQAFLFSGQIFGQHILDHEREQRTYGEAGIPDYEHNWTATLLMQGFYMNGRLTPKIITAHDFRAQATAIAPSVDWLVNDNFKLTLGGNFKVGNGAREFDDCRSCNPWDPFTQTPGVTGQQPGESAGLGSYEPLGRFKSGPIGMAQKEDEIQLTARYSF</sequence>
<feature type="chain" id="PRO_5017008646" description="DUF1302 domain-containing protein" evidence="1">
    <location>
        <begin position="32"/>
        <end position="647"/>
    </location>
</feature>
<dbReference type="AlphaFoldDB" id="A0A368UVZ5"/>
<evidence type="ECO:0000313" key="4">
    <source>
        <dbReference type="Proteomes" id="UP000252795"/>
    </source>
</evidence>
<organism evidence="3 4">
    <name type="scientific">Marinobacter nauticus</name>
    <name type="common">Marinobacter hydrocarbonoclasticus</name>
    <name type="synonym">Marinobacter aquaeolei</name>
    <dbReference type="NCBI Taxonomy" id="2743"/>
    <lineage>
        <taxon>Bacteria</taxon>
        <taxon>Pseudomonadati</taxon>
        <taxon>Pseudomonadota</taxon>
        <taxon>Gammaproteobacteria</taxon>
        <taxon>Pseudomonadales</taxon>
        <taxon>Marinobacteraceae</taxon>
        <taxon>Marinobacter</taxon>
    </lineage>
</organism>
<dbReference type="Proteomes" id="UP000252795">
    <property type="component" value="Unassembled WGS sequence"/>
</dbReference>
<dbReference type="RefSeq" id="WP_113880249.1">
    <property type="nucleotide sequence ID" value="NZ_JAJGNG010000002.1"/>
</dbReference>
<proteinExistence type="predicted"/>
<gene>
    <name evidence="3" type="ORF">DET51_10939</name>
    <name evidence="2" type="ORF">DET64_10939</name>
</gene>
<evidence type="ECO:0008006" key="6">
    <source>
        <dbReference type="Google" id="ProtNLM"/>
    </source>
</evidence>